<dbReference type="PRINTS" id="PR00053">
    <property type="entry name" value="FORKHEAD"/>
</dbReference>
<comment type="caution">
    <text evidence="8">The sequence shown here is derived from an EMBL/GenBank/DDBJ whole genome shotgun (WGS) entry which is preliminary data.</text>
</comment>
<comment type="subcellular location">
    <subcellularLocation>
        <location evidence="5">Nucleus</location>
    </subcellularLocation>
</comment>
<dbReference type="PROSITE" id="PS50039">
    <property type="entry name" value="FORK_HEAD_3"/>
    <property type="match status" value="1"/>
</dbReference>
<dbReference type="InterPro" id="IPR001766">
    <property type="entry name" value="Fork_head_dom"/>
</dbReference>
<protein>
    <submittedName>
        <fullName evidence="8">Forkhead box protein J2</fullName>
    </submittedName>
</protein>
<dbReference type="FunFam" id="1.10.10.10:FF:000135">
    <property type="entry name" value="forkhead box protein G1"/>
    <property type="match status" value="1"/>
</dbReference>
<feature type="compositionally biased region" description="Polar residues" evidence="6">
    <location>
        <begin position="272"/>
        <end position="284"/>
    </location>
</feature>
<feature type="DNA-binding region" description="Fork-head" evidence="5">
    <location>
        <begin position="22"/>
        <end position="109"/>
    </location>
</feature>
<dbReference type="GO" id="GO:0000978">
    <property type="term" value="F:RNA polymerase II cis-regulatory region sequence-specific DNA binding"/>
    <property type="evidence" value="ECO:0007669"/>
    <property type="project" value="TreeGrafter"/>
</dbReference>
<dbReference type="PANTHER" id="PTHR46078:SF2">
    <property type="entry name" value="FORK-HEAD DOMAIN-CONTAINING PROTEIN"/>
    <property type="match status" value="1"/>
</dbReference>
<gene>
    <name evidence="8" type="primary">FOXJ2_2</name>
    <name evidence="8" type="ORF">BG006_006945</name>
</gene>
<evidence type="ECO:0000259" key="7">
    <source>
        <dbReference type="PROSITE" id="PS50039"/>
    </source>
</evidence>
<evidence type="ECO:0000256" key="3">
    <source>
        <dbReference type="ARBA" id="ARBA00023163"/>
    </source>
</evidence>
<feature type="compositionally biased region" description="Low complexity" evidence="6">
    <location>
        <begin position="395"/>
        <end position="433"/>
    </location>
</feature>
<feature type="compositionally biased region" description="Low complexity" evidence="6">
    <location>
        <begin position="474"/>
        <end position="490"/>
    </location>
</feature>
<evidence type="ECO:0000256" key="4">
    <source>
        <dbReference type="ARBA" id="ARBA00023242"/>
    </source>
</evidence>
<keyword evidence="1" id="KW-0805">Transcription regulation</keyword>
<dbReference type="SMART" id="SM00339">
    <property type="entry name" value="FH"/>
    <property type="match status" value="1"/>
</dbReference>
<dbReference type="InterPro" id="IPR045912">
    <property type="entry name" value="FOXJ2/3-like"/>
</dbReference>
<dbReference type="GO" id="GO:0000981">
    <property type="term" value="F:DNA-binding transcription factor activity, RNA polymerase II-specific"/>
    <property type="evidence" value="ECO:0007669"/>
    <property type="project" value="TreeGrafter"/>
</dbReference>
<reference evidence="8" key="1">
    <citation type="journal article" date="2020" name="Fungal Divers.">
        <title>Resolving the Mortierellaceae phylogeny through synthesis of multi-gene phylogenetics and phylogenomics.</title>
        <authorList>
            <person name="Vandepol N."/>
            <person name="Liber J."/>
            <person name="Desiro A."/>
            <person name="Na H."/>
            <person name="Kennedy M."/>
            <person name="Barry K."/>
            <person name="Grigoriev I.V."/>
            <person name="Miller A.N."/>
            <person name="O'Donnell K."/>
            <person name="Stajich J.E."/>
            <person name="Bonito G."/>
        </authorList>
    </citation>
    <scope>NUCLEOTIDE SEQUENCE</scope>
    <source>
        <strain evidence="8">NVP1</strain>
    </source>
</reference>
<dbReference type="GO" id="GO:0005634">
    <property type="term" value="C:nucleus"/>
    <property type="evidence" value="ECO:0007669"/>
    <property type="project" value="UniProtKB-SubCell"/>
</dbReference>
<dbReference type="InterPro" id="IPR036388">
    <property type="entry name" value="WH-like_DNA-bd_sf"/>
</dbReference>
<evidence type="ECO:0000256" key="2">
    <source>
        <dbReference type="ARBA" id="ARBA00023125"/>
    </source>
</evidence>
<keyword evidence="2 5" id="KW-0238">DNA-binding</keyword>
<feature type="compositionally biased region" description="Polar residues" evidence="6">
    <location>
        <begin position="296"/>
        <end position="320"/>
    </location>
</feature>
<dbReference type="Gene3D" id="1.10.10.10">
    <property type="entry name" value="Winged helix-like DNA-binding domain superfamily/Winged helix DNA-binding domain"/>
    <property type="match status" value="1"/>
</dbReference>
<dbReference type="CDD" id="cd00059">
    <property type="entry name" value="FH_FOX"/>
    <property type="match status" value="1"/>
</dbReference>
<evidence type="ECO:0000256" key="5">
    <source>
        <dbReference type="PROSITE-ProRule" id="PRU00089"/>
    </source>
</evidence>
<dbReference type="AlphaFoldDB" id="A0A9P5SKX1"/>
<feature type="region of interest" description="Disordered" evidence="6">
    <location>
        <begin position="249"/>
        <end position="333"/>
    </location>
</feature>
<dbReference type="Proteomes" id="UP000696485">
    <property type="component" value="Unassembled WGS sequence"/>
</dbReference>
<feature type="compositionally biased region" description="Low complexity" evidence="6">
    <location>
        <begin position="372"/>
        <end position="387"/>
    </location>
</feature>
<feature type="compositionally biased region" description="Pro residues" evidence="6">
    <location>
        <begin position="152"/>
        <end position="173"/>
    </location>
</feature>
<feature type="compositionally biased region" description="Low complexity" evidence="6">
    <location>
        <begin position="121"/>
        <end position="146"/>
    </location>
</feature>
<dbReference type="InterPro" id="IPR030456">
    <property type="entry name" value="TF_fork_head_CS_2"/>
</dbReference>
<feature type="region of interest" description="Disordered" evidence="6">
    <location>
        <begin position="108"/>
        <end position="177"/>
    </location>
</feature>
<dbReference type="PROSITE" id="PS00658">
    <property type="entry name" value="FORK_HEAD_2"/>
    <property type="match status" value="1"/>
</dbReference>
<dbReference type="Pfam" id="PF00250">
    <property type="entry name" value="Forkhead"/>
    <property type="match status" value="1"/>
</dbReference>
<dbReference type="SUPFAM" id="SSF46785">
    <property type="entry name" value="Winged helix' DNA-binding domain"/>
    <property type="match status" value="1"/>
</dbReference>
<dbReference type="EMBL" id="JAAAUY010000424">
    <property type="protein sequence ID" value="KAF9330078.1"/>
    <property type="molecule type" value="Genomic_DNA"/>
</dbReference>
<dbReference type="PANTHER" id="PTHR46078">
    <property type="entry name" value="FORKHEAD BOX PROTEIN J2 FAMILY MEMBER"/>
    <property type="match status" value="1"/>
</dbReference>
<keyword evidence="9" id="KW-1185">Reference proteome</keyword>
<feature type="region of interest" description="Disordered" evidence="6">
    <location>
        <begin position="367"/>
        <end position="520"/>
    </location>
</feature>
<feature type="domain" description="Fork-head" evidence="7">
    <location>
        <begin position="22"/>
        <end position="109"/>
    </location>
</feature>
<name>A0A9P5SKX1_9FUNG</name>
<sequence length="520" mass="55279">MMMQDPSMAMSMDHMSKNNNAKPAHSYSYLITTAIQGSPNQQMTLNDIYEWVMEHYPWYKTAVNGWKNSIRHNLSLNKAFRREPRPPSEPGKGSYWRLDPEHKHHVLNEVGAPVPGGGSGMSRSNRSSRRSSAGQRGSSSRGSGRRATSDPTPHPPAGAPIPEIPLTPVPVLPKRPGHETDPYVFKIETHPTPTIIPTLNTSTSNRRHSHLLSHDHAYTSPQEQLQHIEQQHQGYGTMNSQFSLSGLNTQPHHHGGLFSPTSPTGPGPNNDYGYQTSMYSQNAPNHLPGPGGMMDSSGQDSRFSNQGFYFPQNGGTNPGTSGRPLSIGSHNNGHYDYHSSHSYSAMNQNGSAGAPFYTSSPGYGLPSLGRMPSSGGNTASNNSPPNSGGSGGYAGPPSYRSFHDYGNNNGSEYGSNGHSRASSMMSLSSPVGSFMGAPSTSSSSGPYPIPQSSFGSPGGNSSGMLSPISPPSLPTSSPTTPSTSSGNNPMRQAPGSIAITQEAKGQVPGGGNTMRSHPTW</sequence>
<evidence type="ECO:0000256" key="1">
    <source>
        <dbReference type="ARBA" id="ARBA00023015"/>
    </source>
</evidence>
<keyword evidence="4 5" id="KW-0539">Nucleus</keyword>
<proteinExistence type="predicted"/>
<keyword evidence="3" id="KW-0804">Transcription</keyword>
<evidence type="ECO:0000256" key="6">
    <source>
        <dbReference type="SAM" id="MobiDB-lite"/>
    </source>
</evidence>
<organism evidence="8 9">
    <name type="scientific">Podila minutissima</name>
    <dbReference type="NCBI Taxonomy" id="64525"/>
    <lineage>
        <taxon>Eukaryota</taxon>
        <taxon>Fungi</taxon>
        <taxon>Fungi incertae sedis</taxon>
        <taxon>Mucoromycota</taxon>
        <taxon>Mortierellomycotina</taxon>
        <taxon>Mortierellomycetes</taxon>
        <taxon>Mortierellales</taxon>
        <taxon>Mortierellaceae</taxon>
        <taxon>Podila</taxon>
    </lineage>
</organism>
<evidence type="ECO:0000313" key="8">
    <source>
        <dbReference type="EMBL" id="KAF9330078.1"/>
    </source>
</evidence>
<accession>A0A9P5SKX1</accession>
<evidence type="ECO:0000313" key="9">
    <source>
        <dbReference type="Proteomes" id="UP000696485"/>
    </source>
</evidence>
<dbReference type="InterPro" id="IPR036390">
    <property type="entry name" value="WH_DNA-bd_sf"/>
</dbReference>